<gene>
    <name evidence="1" type="ORF">PUN28_013506</name>
</gene>
<sequence>MLTYVHKYLCYSAEQSLKRNKVPQLRRFLFCFILFSSFLTSQTNGLEKLEKLITRTYHNANAMRRTIPIDEVVERIYFFGRSYGCDRGYFLIYEDKKKKRINEIIHEIPQAK</sequence>
<comment type="caution">
    <text evidence="1">The sequence shown here is derived from an EMBL/GenBank/DDBJ whole genome shotgun (WGS) entry which is preliminary data.</text>
</comment>
<dbReference type="EMBL" id="JADYXP020000014">
    <property type="protein sequence ID" value="KAL0109907.1"/>
    <property type="molecule type" value="Genomic_DNA"/>
</dbReference>
<name>A0AAW2F395_9HYME</name>
<dbReference type="Proteomes" id="UP001430953">
    <property type="component" value="Unassembled WGS sequence"/>
</dbReference>
<protein>
    <submittedName>
        <fullName evidence="1">Uncharacterized protein</fullName>
    </submittedName>
</protein>
<evidence type="ECO:0000313" key="1">
    <source>
        <dbReference type="EMBL" id="KAL0109907.1"/>
    </source>
</evidence>
<accession>A0AAW2F395</accession>
<organism evidence="1 2">
    <name type="scientific">Cardiocondyla obscurior</name>
    <dbReference type="NCBI Taxonomy" id="286306"/>
    <lineage>
        <taxon>Eukaryota</taxon>
        <taxon>Metazoa</taxon>
        <taxon>Ecdysozoa</taxon>
        <taxon>Arthropoda</taxon>
        <taxon>Hexapoda</taxon>
        <taxon>Insecta</taxon>
        <taxon>Pterygota</taxon>
        <taxon>Neoptera</taxon>
        <taxon>Endopterygota</taxon>
        <taxon>Hymenoptera</taxon>
        <taxon>Apocrita</taxon>
        <taxon>Aculeata</taxon>
        <taxon>Formicoidea</taxon>
        <taxon>Formicidae</taxon>
        <taxon>Myrmicinae</taxon>
        <taxon>Cardiocondyla</taxon>
    </lineage>
</organism>
<reference evidence="1 2" key="1">
    <citation type="submission" date="2023-03" db="EMBL/GenBank/DDBJ databases">
        <title>High recombination rates correlate with genetic variation in Cardiocondyla obscurior ants.</title>
        <authorList>
            <person name="Errbii M."/>
        </authorList>
    </citation>
    <scope>NUCLEOTIDE SEQUENCE [LARGE SCALE GENOMIC DNA]</scope>
    <source>
        <strain evidence="1">Alpha-2009</strain>
        <tissue evidence="1">Whole body</tissue>
    </source>
</reference>
<evidence type="ECO:0000313" key="2">
    <source>
        <dbReference type="Proteomes" id="UP001430953"/>
    </source>
</evidence>
<proteinExistence type="predicted"/>
<dbReference type="AlphaFoldDB" id="A0AAW2F395"/>
<keyword evidence="2" id="KW-1185">Reference proteome</keyword>